<comment type="similarity">
    <text evidence="3">Belongs to the peptidase M50B family.</text>
</comment>
<accession>A0A9W6SJ71</accession>
<reference evidence="13" key="1">
    <citation type="submission" date="2023-03" db="EMBL/GenBank/DDBJ databases">
        <title>Actinorhabdospora filicis NBRC 111898.</title>
        <authorList>
            <person name="Ichikawa N."/>
            <person name="Sato H."/>
            <person name="Tonouchi N."/>
        </authorList>
    </citation>
    <scope>NUCLEOTIDE SEQUENCE</scope>
    <source>
        <strain evidence="13">NBRC 111898</strain>
    </source>
</reference>
<dbReference type="CDD" id="cd06163">
    <property type="entry name" value="S2P-M50_PDZ_RseP-like"/>
    <property type="match status" value="1"/>
</dbReference>
<dbReference type="EMBL" id="BSTX01000001">
    <property type="protein sequence ID" value="GLZ75641.1"/>
    <property type="molecule type" value="Genomic_DNA"/>
</dbReference>
<comment type="caution">
    <text evidence="13">The sequence shown here is derived from an EMBL/GenBank/DDBJ whole genome shotgun (WGS) entry which is preliminary data.</text>
</comment>
<dbReference type="Pfam" id="PF02163">
    <property type="entry name" value="Peptidase_M50"/>
    <property type="match status" value="1"/>
</dbReference>
<evidence type="ECO:0000256" key="5">
    <source>
        <dbReference type="ARBA" id="ARBA00022692"/>
    </source>
</evidence>
<evidence type="ECO:0000256" key="1">
    <source>
        <dbReference type="ARBA" id="ARBA00001947"/>
    </source>
</evidence>
<dbReference type="RefSeq" id="WP_285660880.1">
    <property type="nucleotide sequence ID" value="NZ_BSTX01000001.1"/>
</dbReference>
<dbReference type="InterPro" id="IPR008915">
    <property type="entry name" value="Peptidase_M50"/>
</dbReference>
<dbReference type="PANTHER" id="PTHR42837:SF2">
    <property type="entry name" value="MEMBRANE METALLOPROTEASE ARASP2, CHLOROPLASTIC-RELATED"/>
    <property type="match status" value="1"/>
</dbReference>
<dbReference type="InterPro" id="IPR004387">
    <property type="entry name" value="Pept_M50_Zn"/>
</dbReference>
<feature type="transmembrane region" description="Helical" evidence="11">
    <location>
        <begin position="331"/>
        <end position="349"/>
    </location>
</feature>
<dbReference type="AlphaFoldDB" id="A0A9W6SJ71"/>
<gene>
    <name evidence="13" type="primary">rip1</name>
    <name evidence="13" type="ORF">Afil01_04480</name>
</gene>
<keyword evidence="4" id="KW-0645">Protease</keyword>
<dbReference type="Gene3D" id="2.30.42.10">
    <property type="match status" value="1"/>
</dbReference>
<keyword evidence="5 11" id="KW-0812">Transmembrane</keyword>
<dbReference type="GO" id="GO:0004222">
    <property type="term" value="F:metalloendopeptidase activity"/>
    <property type="evidence" value="ECO:0007669"/>
    <property type="project" value="InterPro"/>
</dbReference>
<keyword evidence="14" id="KW-1185">Reference proteome</keyword>
<proteinExistence type="inferred from homology"/>
<name>A0A9W6SJ71_9ACTN</name>
<evidence type="ECO:0000256" key="6">
    <source>
        <dbReference type="ARBA" id="ARBA00022801"/>
    </source>
</evidence>
<evidence type="ECO:0000256" key="2">
    <source>
        <dbReference type="ARBA" id="ARBA00004141"/>
    </source>
</evidence>
<evidence type="ECO:0000313" key="13">
    <source>
        <dbReference type="EMBL" id="GLZ75641.1"/>
    </source>
</evidence>
<evidence type="ECO:0000256" key="9">
    <source>
        <dbReference type="ARBA" id="ARBA00023049"/>
    </source>
</evidence>
<evidence type="ECO:0000259" key="12">
    <source>
        <dbReference type="Pfam" id="PF02163"/>
    </source>
</evidence>
<keyword evidence="8 11" id="KW-1133">Transmembrane helix</keyword>
<keyword evidence="6" id="KW-0378">Hydrolase</keyword>
<keyword evidence="10 11" id="KW-0472">Membrane</keyword>
<keyword evidence="9 13" id="KW-0482">Metalloprotease</keyword>
<dbReference type="Proteomes" id="UP001165079">
    <property type="component" value="Unassembled WGS sequence"/>
</dbReference>
<evidence type="ECO:0000256" key="8">
    <source>
        <dbReference type="ARBA" id="ARBA00022989"/>
    </source>
</evidence>
<evidence type="ECO:0000256" key="11">
    <source>
        <dbReference type="SAM" id="Phobius"/>
    </source>
</evidence>
<dbReference type="GO" id="GO:0006508">
    <property type="term" value="P:proteolysis"/>
    <property type="evidence" value="ECO:0007669"/>
    <property type="project" value="UniProtKB-KW"/>
</dbReference>
<feature type="domain" description="Peptidase M50" evidence="12">
    <location>
        <begin position="10"/>
        <end position="369"/>
    </location>
</feature>
<dbReference type="GO" id="GO:0016020">
    <property type="term" value="C:membrane"/>
    <property type="evidence" value="ECO:0007669"/>
    <property type="project" value="UniProtKB-SubCell"/>
</dbReference>
<organism evidence="13 14">
    <name type="scientific">Actinorhabdospora filicis</name>
    <dbReference type="NCBI Taxonomy" id="1785913"/>
    <lineage>
        <taxon>Bacteria</taxon>
        <taxon>Bacillati</taxon>
        <taxon>Actinomycetota</taxon>
        <taxon>Actinomycetes</taxon>
        <taxon>Micromonosporales</taxon>
        <taxon>Micromonosporaceae</taxon>
        <taxon>Actinorhabdospora</taxon>
    </lineage>
</organism>
<keyword evidence="7" id="KW-0862">Zinc</keyword>
<dbReference type="InterPro" id="IPR036034">
    <property type="entry name" value="PDZ_sf"/>
</dbReference>
<evidence type="ECO:0000313" key="14">
    <source>
        <dbReference type="Proteomes" id="UP001165079"/>
    </source>
</evidence>
<protein>
    <submittedName>
        <fullName evidence="13">Zinc metalloprotease Rip1</fullName>
    </submittedName>
</protein>
<dbReference type="PANTHER" id="PTHR42837">
    <property type="entry name" value="REGULATOR OF SIGMA-E PROTEASE RSEP"/>
    <property type="match status" value="1"/>
</dbReference>
<evidence type="ECO:0000256" key="4">
    <source>
        <dbReference type="ARBA" id="ARBA00022670"/>
    </source>
</evidence>
<evidence type="ECO:0000256" key="10">
    <source>
        <dbReference type="ARBA" id="ARBA00023136"/>
    </source>
</evidence>
<dbReference type="SUPFAM" id="SSF50156">
    <property type="entry name" value="PDZ domain-like"/>
    <property type="match status" value="1"/>
</dbReference>
<evidence type="ECO:0000256" key="7">
    <source>
        <dbReference type="ARBA" id="ARBA00022833"/>
    </source>
</evidence>
<comment type="subcellular location">
    <subcellularLocation>
        <location evidence="2">Membrane</location>
        <topology evidence="2">Multi-pass membrane protein</topology>
    </subcellularLocation>
</comment>
<feature type="transmembrane region" description="Helical" evidence="11">
    <location>
        <begin position="101"/>
        <end position="127"/>
    </location>
</feature>
<feature type="transmembrane region" description="Helical" evidence="11">
    <location>
        <begin position="391"/>
        <end position="412"/>
    </location>
</feature>
<sequence length="419" mass="45309">MIFALGVVLFALGILISVAFHEAGHMWSARAFGMKVTRYFIGFGPTIFSFRHKETEYGLKAIPAGAFVKIIGMTPLEDEEEVAPEDKNRVFWRKPLWQRTIVLAAGSISHFILGLLILWVLVSFVGVGNPAQRDFYDNSVAHAVVNVSNACTPPADATTAYACKDTDAAGPAKLAGLQDGDQVVKVGATAVASWKEMATAIQALTPGQPVTVTVLRGGQNVDLSVTPYAGPLVDKAGNVTKTVAKIGVEPYIDPAIPSTVTYGAIDGIGATFRYTGDMAVQIGQSMMRIPEKVPALWNSLTGGERDPDTPVSVVGASRIGGELVERSEWQMFWVLLASLNFFIGVFNLLPLLPLDGGHIAIAWFEKVRSWIYARMKKPDPGRVDYLKLLPVTYVVIVIFAGFTLLTVAADIINPIQIFK</sequence>
<evidence type="ECO:0000256" key="3">
    <source>
        <dbReference type="ARBA" id="ARBA00007931"/>
    </source>
</evidence>
<comment type="cofactor">
    <cofactor evidence="1">
        <name>Zn(2+)</name>
        <dbReference type="ChEBI" id="CHEBI:29105"/>
    </cofactor>
</comment>